<evidence type="ECO:0000256" key="4">
    <source>
        <dbReference type="ARBA" id="ARBA00023163"/>
    </source>
</evidence>
<dbReference type="SUPFAM" id="SSF88946">
    <property type="entry name" value="Sigma2 domain of RNA polymerase sigma factors"/>
    <property type="match status" value="1"/>
</dbReference>
<evidence type="ECO:0000259" key="5">
    <source>
        <dbReference type="Pfam" id="PF08281"/>
    </source>
</evidence>
<dbReference type="GO" id="GO:0003677">
    <property type="term" value="F:DNA binding"/>
    <property type="evidence" value="ECO:0007669"/>
    <property type="project" value="InterPro"/>
</dbReference>
<dbReference type="InterPro" id="IPR039425">
    <property type="entry name" value="RNA_pol_sigma-70-like"/>
</dbReference>
<sequence>MRHNQDKATALLNDKQLWRAFKKGNREAYAAIYHQHIRVLFSYGSKLSDERDLVKDCIQDLFYYLWEHRTSLGDTDNIRHYLFIALRRNIITQIKKASSQELALNQSPLVPSYESEWIHQQTSESHQLNLKQLLEALPDRQQEAVFLKYYQNKNTDEIAEVMNINRRSVYKLLTKAIHNLKQAWPSSVPMKIATIIWLIYLAIF</sequence>
<dbReference type="InterPro" id="IPR013249">
    <property type="entry name" value="RNA_pol_sigma70_r4_t2"/>
</dbReference>
<dbReference type="GO" id="GO:0006352">
    <property type="term" value="P:DNA-templated transcription initiation"/>
    <property type="evidence" value="ECO:0007669"/>
    <property type="project" value="InterPro"/>
</dbReference>
<dbReference type="InterPro" id="IPR013325">
    <property type="entry name" value="RNA_pol_sigma_r2"/>
</dbReference>
<evidence type="ECO:0000256" key="3">
    <source>
        <dbReference type="ARBA" id="ARBA00023082"/>
    </source>
</evidence>
<accession>A0AA49JAZ5</accession>
<dbReference type="Gene3D" id="1.10.10.10">
    <property type="entry name" value="Winged helix-like DNA-binding domain superfamily/Winged helix DNA-binding domain"/>
    <property type="match status" value="1"/>
</dbReference>
<reference evidence="6" key="1">
    <citation type="journal article" date="2023" name="Comput. Struct. Biotechnol. J.">
        <title>Discovery of a novel marine Bacteroidetes with a rich repertoire of carbohydrate-active enzymes.</title>
        <authorList>
            <person name="Chen B."/>
            <person name="Liu G."/>
            <person name="Chen Q."/>
            <person name="Wang H."/>
            <person name="Liu L."/>
            <person name="Tang K."/>
        </authorList>
    </citation>
    <scope>NUCLEOTIDE SEQUENCE</scope>
    <source>
        <strain evidence="6">TK19036</strain>
    </source>
</reference>
<dbReference type="AlphaFoldDB" id="A0AA49JAZ5"/>
<gene>
    <name evidence="6" type="ORF">K4G66_16890</name>
</gene>
<dbReference type="InterPro" id="IPR013324">
    <property type="entry name" value="RNA_pol_sigma_r3/r4-like"/>
</dbReference>
<dbReference type="GO" id="GO:0016987">
    <property type="term" value="F:sigma factor activity"/>
    <property type="evidence" value="ECO:0007669"/>
    <property type="project" value="UniProtKB-KW"/>
</dbReference>
<dbReference type="Pfam" id="PF08281">
    <property type="entry name" value="Sigma70_r4_2"/>
    <property type="match status" value="1"/>
</dbReference>
<evidence type="ECO:0000256" key="2">
    <source>
        <dbReference type="ARBA" id="ARBA00023015"/>
    </source>
</evidence>
<dbReference type="InterPro" id="IPR014284">
    <property type="entry name" value="RNA_pol_sigma-70_dom"/>
</dbReference>
<feature type="domain" description="RNA polymerase sigma factor 70 region 4 type 2" evidence="5">
    <location>
        <begin position="129"/>
        <end position="176"/>
    </location>
</feature>
<keyword evidence="2" id="KW-0805">Transcription regulation</keyword>
<dbReference type="SUPFAM" id="SSF88659">
    <property type="entry name" value="Sigma3 and sigma4 domains of RNA polymerase sigma factors"/>
    <property type="match status" value="1"/>
</dbReference>
<comment type="similarity">
    <text evidence="1">Belongs to the sigma-70 factor family. ECF subfamily.</text>
</comment>
<name>A0AA49JAZ5_9BACT</name>
<dbReference type="Gene3D" id="1.10.1740.10">
    <property type="match status" value="1"/>
</dbReference>
<reference evidence="6" key="2">
    <citation type="journal article" date="2024" name="Antonie Van Leeuwenhoek">
        <title>Roseihalotalea indica gen. nov., sp. nov., a halophilic Bacteroidetes from mesopelagic Southwest Indian Ocean with higher carbohydrate metabolic potential.</title>
        <authorList>
            <person name="Chen B."/>
            <person name="Zhang M."/>
            <person name="Lin D."/>
            <person name="Ye J."/>
            <person name="Tang K."/>
        </authorList>
    </citation>
    <scope>NUCLEOTIDE SEQUENCE</scope>
    <source>
        <strain evidence="6">TK19036</strain>
    </source>
</reference>
<evidence type="ECO:0000256" key="1">
    <source>
        <dbReference type="ARBA" id="ARBA00010641"/>
    </source>
</evidence>
<dbReference type="PANTHER" id="PTHR43133:SF46">
    <property type="entry name" value="RNA POLYMERASE SIGMA-70 FACTOR ECF SUBFAMILY"/>
    <property type="match status" value="1"/>
</dbReference>
<dbReference type="CDD" id="cd06171">
    <property type="entry name" value="Sigma70_r4"/>
    <property type="match status" value="1"/>
</dbReference>
<proteinExistence type="inferred from homology"/>
<keyword evidence="3" id="KW-0731">Sigma factor</keyword>
<protein>
    <submittedName>
        <fullName evidence="6">Sigma-70 family RNA polymerase sigma factor</fullName>
    </submittedName>
</protein>
<evidence type="ECO:0000313" key="6">
    <source>
        <dbReference type="EMBL" id="WKN34058.1"/>
    </source>
</evidence>
<keyword evidence="4" id="KW-0804">Transcription</keyword>
<dbReference type="PANTHER" id="PTHR43133">
    <property type="entry name" value="RNA POLYMERASE ECF-TYPE SIGMA FACTO"/>
    <property type="match status" value="1"/>
</dbReference>
<dbReference type="EMBL" id="CP120682">
    <property type="protein sequence ID" value="WKN34058.1"/>
    <property type="molecule type" value="Genomic_DNA"/>
</dbReference>
<organism evidence="6">
    <name type="scientific">Roseihalotalea indica</name>
    <dbReference type="NCBI Taxonomy" id="2867963"/>
    <lineage>
        <taxon>Bacteria</taxon>
        <taxon>Pseudomonadati</taxon>
        <taxon>Bacteroidota</taxon>
        <taxon>Cytophagia</taxon>
        <taxon>Cytophagales</taxon>
        <taxon>Catalimonadaceae</taxon>
        <taxon>Roseihalotalea</taxon>
    </lineage>
</organism>
<dbReference type="InterPro" id="IPR036388">
    <property type="entry name" value="WH-like_DNA-bd_sf"/>
</dbReference>
<dbReference type="NCBIfam" id="TIGR02937">
    <property type="entry name" value="sigma70-ECF"/>
    <property type="match status" value="1"/>
</dbReference>